<dbReference type="PRINTS" id="PR00606">
    <property type="entry name" value="CYTCHROMECID"/>
</dbReference>
<keyword evidence="5 6" id="KW-0408">Iron</keyword>
<dbReference type="EMBL" id="NESP01000001">
    <property type="protein sequence ID" value="PUE58740.1"/>
    <property type="molecule type" value="Genomic_DNA"/>
</dbReference>
<evidence type="ECO:0000256" key="5">
    <source>
        <dbReference type="ARBA" id="ARBA00023004"/>
    </source>
</evidence>
<keyword evidence="8" id="KW-0732">Signal</keyword>
<accession>A0A315ELF6</accession>
<feature type="binding site" description="covalent" evidence="6">
    <location>
        <position position="31"/>
    </location>
    <ligand>
        <name>heme c</name>
        <dbReference type="ChEBI" id="CHEBI:61717"/>
    </ligand>
</feature>
<evidence type="ECO:0000313" key="10">
    <source>
        <dbReference type="EMBL" id="PUE58740.1"/>
    </source>
</evidence>
<keyword evidence="2 6" id="KW-0349">Heme</keyword>
<reference evidence="10 11" key="1">
    <citation type="submission" date="2017-04" db="EMBL/GenBank/DDBJ databases">
        <title>Unexpected and diverse lifestyles within the genus Limnohabitans.</title>
        <authorList>
            <person name="Kasalicky V."/>
            <person name="Mehrshad M."/>
            <person name="Andrei S.-A."/>
            <person name="Salcher M."/>
            <person name="Kratochvilova H."/>
            <person name="Simek K."/>
            <person name="Ghai R."/>
        </authorList>
    </citation>
    <scope>NUCLEOTIDE SEQUENCE [LARGE SCALE GENOMIC DNA]</scope>
    <source>
        <strain evidence="10 11">MWH-C5</strain>
    </source>
</reference>
<feature type="chain" id="PRO_5016447679" evidence="8">
    <location>
        <begin position="22"/>
        <end position="111"/>
    </location>
</feature>
<feature type="binding site" description="covalent" evidence="6">
    <location>
        <position position="35"/>
    </location>
    <ligand>
        <name>heme c</name>
        <dbReference type="ChEBI" id="CHEBI:61717"/>
    </ligand>
</feature>
<dbReference type="AlphaFoldDB" id="A0A315ELF6"/>
<name>A0A315ELF6_9BURK</name>
<keyword evidence="4" id="KW-0249">Electron transport</keyword>
<gene>
    <name evidence="10" type="ORF">B9Z44_03500</name>
</gene>
<dbReference type="GO" id="GO:0009055">
    <property type="term" value="F:electron transfer activity"/>
    <property type="evidence" value="ECO:0007669"/>
    <property type="project" value="InterPro"/>
</dbReference>
<evidence type="ECO:0000256" key="2">
    <source>
        <dbReference type="ARBA" id="ARBA00022617"/>
    </source>
</evidence>
<evidence type="ECO:0000313" key="11">
    <source>
        <dbReference type="Proteomes" id="UP000251341"/>
    </source>
</evidence>
<evidence type="ECO:0000256" key="1">
    <source>
        <dbReference type="ARBA" id="ARBA00022448"/>
    </source>
</evidence>
<dbReference type="SUPFAM" id="SSF46626">
    <property type="entry name" value="Cytochrome c"/>
    <property type="match status" value="1"/>
</dbReference>
<sequence>MDRVEKILLILMLGMSTSSFADVNLVKDKQCMQCHDVTAERIGPSFQRIAKRWKGNPVAEQLLMSTIQQGTQDGGGQHWSSKANMPNSQERPLVSNDEAKKIVKWIMGLSV</sequence>
<evidence type="ECO:0000259" key="9">
    <source>
        <dbReference type="PROSITE" id="PS51007"/>
    </source>
</evidence>
<keyword evidence="3 6" id="KW-0479">Metal-binding</keyword>
<keyword evidence="1" id="KW-0813">Transport</keyword>
<evidence type="ECO:0000256" key="4">
    <source>
        <dbReference type="ARBA" id="ARBA00022982"/>
    </source>
</evidence>
<evidence type="ECO:0000256" key="8">
    <source>
        <dbReference type="SAM" id="SignalP"/>
    </source>
</evidence>
<protein>
    <submittedName>
        <fullName evidence="10">Cytochrome C</fullName>
    </submittedName>
</protein>
<feature type="domain" description="Cytochrome c" evidence="9">
    <location>
        <begin position="11"/>
        <end position="110"/>
    </location>
</feature>
<dbReference type="Pfam" id="PF00034">
    <property type="entry name" value="Cytochrom_C"/>
    <property type="match status" value="1"/>
</dbReference>
<evidence type="ECO:0000256" key="3">
    <source>
        <dbReference type="ARBA" id="ARBA00022723"/>
    </source>
</evidence>
<feature type="compositionally biased region" description="Polar residues" evidence="7">
    <location>
        <begin position="78"/>
        <end position="90"/>
    </location>
</feature>
<dbReference type="InterPro" id="IPR036909">
    <property type="entry name" value="Cyt_c-like_dom_sf"/>
</dbReference>
<dbReference type="InterPro" id="IPR002324">
    <property type="entry name" value="Cyt_c_ID"/>
</dbReference>
<evidence type="ECO:0000256" key="7">
    <source>
        <dbReference type="SAM" id="MobiDB-lite"/>
    </source>
</evidence>
<evidence type="ECO:0000256" key="6">
    <source>
        <dbReference type="PIRSR" id="PIRSR602324-1"/>
    </source>
</evidence>
<dbReference type="Proteomes" id="UP000251341">
    <property type="component" value="Unassembled WGS sequence"/>
</dbReference>
<dbReference type="PROSITE" id="PS51007">
    <property type="entry name" value="CYTC"/>
    <property type="match status" value="1"/>
</dbReference>
<feature type="binding site" description="covalent" evidence="6">
    <location>
        <position position="85"/>
    </location>
    <ligand>
        <name>heme c</name>
        <dbReference type="ChEBI" id="CHEBI:61717"/>
    </ligand>
</feature>
<comment type="caution">
    <text evidence="10">The sequence shown here is derived from an EMBL/GenBank/DDBJ whole genome shotgun (WGS) entry which is preliminary data.</text>
</comment>
<dbReference type="RefSeq" id="WP_108401716.1">
    <property type="nucleotide sequence ID" value="NZ_NESP01000001.1"/>
</dbReference>
<dbReference type="InterPro" id="IPR009056">
    <property type="entry name" value="Cyt_c-like_dom"/>
</dbReference>
<keyword evidence="11" id="KW-1185">Reference proteome</keyword>
<comment type="PTM">
    <text evidence="6">Binds 1 heme c group covalently per subunit.</text>
</comment>
<dbReference type="Gene3D" id="1.10.760.10">
    <property type="entry name" value="Cytochrome c-like domain"/>
    <property type="match status" value="1"/>
</dbReference>
<dbReference type="GO" id="GO:0020037">
    <property type="term" value="F:heme binding"/>
    <property type="evidence" value="ECO:0007669"/>
    <property type="project" value="InterPro"/>
</dbReference>
<feature type="signal peptide" evidence="8">
    <location>
        <begin position="1"/>
        <end position="21"/>
    </location>
</feature>
<proteinExistence type="predicted"/>
<dbReference type="GO" id="GO:0005506">
    <property type="term" value="F:iron ion binding"/>
    <property type="evidence" value="ECO:0007669"/>
    <property type="project" value="InterPro"/>
</dbReference>
<feature type="region of interest" description="Disordered" evidence="7">
    <location>
        <begin position="70"/>
        <end position="94"/>
    </location>
</feature>
<organism evidence="10 11">
    <name type="scientific">Limnohabitans curvus</name>
    <dbReference type="NCBI Taxonomy" id="323423"/>
    <lineage>
        <taxon>Bacteria</taxon>
        <taxon>Pseudomonadati</taxon>
        <taxon>Pseudomonadota</taxon>
        <taxon>Betaproteobacteria</taxon>
        <taxon>Burkholderiales</taxon>
        <taxon>Comamonadaceae</taxon>
        <taxon>Limnohabitans</taxon>
    </lineage>
</organism>